<evidence type="ECO:0000313" key="1">
    <source>
        <dbReference type="EMBL" id="QJS10899.1"/>
    </source>
</evidence>
<dbReference type="KEGG" id="sarg:HKX69_16490"/>
<gene>
    <name evidence="1" type="ORF">HKX69_16490</name>
</gene>
<dbReference type="AlphaFoldDB" id="A0A6M4PJY1"/>
<dbReference type="Proteomes" id="UP000502641">
    <property type="component" value="Chromosome"/>
</dbReference>
<name>A0A6M4PJY1_9ACTN</name>
<evidence type="ECO:0000313" key="2">
    <source>
        <dbReference type="Proteomes" id="UP000502641"/>
    </source>
</evidence>
<reference evidence="1 2" key="1">
    <citation type="submission" date="2020-05" db="EMBL/GenBank/DDBJ databases">
        <authorList>
            <person name="Li K."/>
        </authorList>
    </citation>
    <scope>NUCLEOTIDE SEQUENCE [LARGE SCALE GENOMIC DNA]</scope>
    <source>
        <strain evidence="2">jing01</strain>
    </source>
</reference>
<keyword evidence="2" id="KW-1185">Reference proteome</keyword>
<protein>
    <submittedName>
        <fullName evidence="1">Uncharacterized protein</fullName>
    </submittedName>
</protein>
<accession>A0A6M4PJY1</accession>
<organism evidence="1 2">
    <name type="scientific">Streptomyces argyrophylli</name>
    <dbReference type="NCBI Taxonomy" id="2726118"/>
    <lineage>
        <taxon>Bacteria</taxon>
        <taxon>Bacillati</taxon>
        <taxon>Actinomycetota</taxon>
        <taxon>Actinomycetes</taxon>
        <taxon>Kitasatosporales</taxon>
        <taxon>Streptomycetaceae</taxon>
        <taxon>Streptomyces</taxon>
    </lineage>
</organism>
<proteinExistence type="predicted"/>
<dbReference type="RefSeq" id="WP_171154405.1">
    <property type="nucleotide sequence ID" value="NZ_CP053189.1"/>
</dbReference>
<sequence>MGDALNVMQVATGGAAVLVAEMAKSSWETVRAAMARLFRRGGEETAEQELRLLDAARNRLVGSPDGERAGIAQTLEQELMIQLAAFLQKNPDAAAELKSLVDQSDEAEEVWGHVSVRGNTGSQVVIAGGSATAGDFSYGMPEGKK</sequence>
<dbReference type="EMBL" id="CP053189">
    <property type="protein sequence ID" value="QJS10899.1"/>
    <property type="molecule type" value="Genomic_DNA"/>
</dbReference>